<dbReference type="GO" id="GO:0005737">
    <property type="term" value="C:cytoplasm"/>
    <property type="evidence" value="ECO:0007669"/>
    <property type="project" value="TreeGrafter"/>
</dbReference>
<feature type="region of interest" description="Disordered" evidence="15">
    <location>
        <begin position="168"/>
        <end position="272"/>
    </location>
</feature>
<dbReference type="GO" id="GO:0005634">
    <property type="term" value="C:nucleus"/>
    <property type="evidence" value="ECO:0007669"/>
    <property type="project" value="UniProtKB-SubCell"/>
</dbReference>
<dbReference type="InterPro" id="IPR013087">
    <property type="entry name" value="Znf_C2H2_type"/>
</dbReference>
<dbReference type="GO" id="GO:0000978">
    <property type="term" value="F:RNA polymerase II cis-regulatory region sequence-specific DNA binding"/>
    <property type="evidence" value="ECO:0007669"/>
    <property type="project" value="TreeGrafter"/>
</dbReference>
<dbReference type="OrthoDB" id="654211at2759"/>
<reference evidence="17" key="1">
    <citation type="submission" date="2023-04" db="EMBL/GenBank/DDBJ databases">
        <title>Ambrosiozyma monospora NBRC 1965.</title>
        <authorList>
            <person name="Ichikawa N."/>
            <person name="Sato H."/>
            <person name="Tonouchi N."/>
        </authorList>
    </citation>
    <scope>NUCLEOTIDE SEQUENCE</scope>
    <source>
        <strain evidence="17">NBRC 1965</strain>
    </source>
</reference>
<feature type="compositionally biased region" description="Low complexity" evidence="15">
    <location>
        <begin position="168"/>
        <end position="212"/>
    </location>
</feature>
<feature type="compositionally biased region" description="Low complexity" evidence="15">
    <location>
        <begin position="334"/>
        <end position="351"/>
    </location>
</feature>
<dbReference type="SUPFAM" id="SSF57667">
    <property type="entry name" value="beta-beta-alpha zinc fingers"/>
    <property type="match status" value="1"/>
</dbReference>
<evidence type="ECO:0000313" key="18">
    <source>
        <dbReference type="Proteomes" id="UP001165063"/>
    </source>
</evidence>
<dbReference type="InterPro" id="IPR036236">
    <property type="entry name" value="Znf_C2H2_sf"/>
</dbReference>
<comment type="subcellular location">
    <subcellularLocation>
        <location evidence="1">Nucleus</location>
    </subcellularLocation>
</comment>
<feature type="region of interest" description="Disordered" evidence="15">
    <location>
        <begin position="72"/>
        <end position="97"/>
    </location>
</feature>
<organism evidence="17 18">
    <name type="scientific">Ambrosiozyma monospora</name>
    <name type="common">Yeast</name>
    <name type="synonym">Endomycopsis monosporus</name>
    <dbReference type="NCBI Taxonomy" id="43982"/>
    <lineage>
        <taxon>Eukaryota</taxon>
        <taxon>Fungi</taxon>
        <taxon>Dikarya</taxon>
        <taxon>Ascomycota</taxon>
        <taxon>Saccharomycotina</taxon>
        <taxon>Pichiomycetes</taxon>
        <taxon>Pichiales</taxon>
        <taxon>Pichiaceae</taxon>
        <taxon>Ambrosiozyma</taxon>
    </lineage>
</organism>
<dbReference type="SMART" id="SM00355">
    <property type="entry name" value="ZnF_C2H2"/>
    <property type="match status" value="2"/>
</dbReference>
<comment type="similarity">
    <text evidence="11">Belongs to the creA/MIG C2H2-type zinc-finger protein family.</text>
</comment>
<dbReference type="AlphaFoldDB" id="A0A9W6YR54"/>
<evidence type="ECO:0000256" key="6">
    <source>
        <dbReference type="ARBA" id="ARBA00022833"/>
    </source>
</evidence>
<evidence type="ECO:0000313" key="17">
    <source>
        <dbReference type="EMBL" id="GMG23756.1"/>
    </source>
</evidence>
<protein>
    <recommendedName>
        <fullName evidence="13">Regulatory protein MIG1</fullName>
    </recommendedName>
</protein>
<feature type="region of interest" description="Disordered" evidence="15">
    <location>
        <begin position="305"/>
        <end position="381"/>
    </location>
</feature>
<dbReference type="InterPro" id="IPR051007">
    <property type="entry name" value="creA/MIG_C2H2-ZnF"/>
</dbReference>
<keyword evidence="4" id="KW-0677">Repeat</keyword>
<name>A0A9W6YR54_AMBMO</name>
<evidence type="ECO:0000256" key="1">
    <source>
        <dbReference type="ARBA" id="ARBA00004123"/>
    </source>
</evidence>
<keyword evidence="3" id="KW-0479">Metal-binding</keyword>
<dbReference type="EMBL" id="BSXU01001097">
    <property type="protein sequence ID" value="GMG23756.1"/>
    <property type="molecule type" value="Genomic_DNA"/>
</dbReference>
<dbReference type="PANTHER" id="PTHR47428">
    <property type="entry name" value="REGULATORY PROTEIN MIG1-RELATED"/>
    <property type="match status" value="1"/>
</dbReference>
<feature type="compositionally biased region" description="Low complexity" evidence="15">
    <location>
        <begin position="305"/>
        <end position="316"/>
    </location>
</feature>
<keyword evidence="2" id="KW-0678">Repressor</keyword>
<evidence type="ECO:0000256" key="3">
    <source>
        <dbReference type="ARBA" id="ARBA00022723"/>
    </source>
</evidence>
<dbReference type="GO" id="GO:0008270">
    <property type="term" value="F:zinc ion binding"/>
    <property type="evidence" value="ECO:0007669"/>
    <property type="project" value="UniProtKB-KW"/>
</dbReference>
<dbReference type="FunFam" id="3.30.160.60:FF:000089">
    <property type="entry name" value="DNA-binding protein creA"/>
    <property type="match status" value="1"/>
</dbReference>
<evidence type="ECO:0000256" key="12">
    <source>
        <dbReference type="ARBA" id="ARBA00056233"/>
    </source>
</evidence>
<evidence type="ECO:0000256" key="13">
    <source>
        <dbReference type="ARBA" id="ARBA00068528"/>
    </source>
</evidence>
<evidence type="ECO:0000256" key="14">
    <source>
        <dbReference type="PROSITE-ProRule" id="PRU00042"/>
    </source>
</evidence>
<dbReference type="GO" id="GO:0000433">
    <property type="term" value="P:carbon catabolite repression of transcription from RNA polymerase II promoter by glucose"/>
    <property type="evidence" value="ECO:0007669"/>
    <property type="project" value="TreeGrafter"/>
</dbReference>
<accession>A0A9W6YR54</accession>
<proteinExistence type="inferred from homology"/>
<evidence type="ECO:0000256" key="9">
    <source>
        <dbReference type="ARBA" id="ARBA00023163"/>
    </source>
</evidence>
<evidence type="ECO:0000256" key="7">
    <source>
        <dbReference type="ARBA" id="ARBA00023015"/>
    </source>
</evidence>
<dbReference type="Gene3D" id="3.30.160.60">
    <property type="entry name" value="Classic Zinc Finger"/>
    <property type="match status" value="2"/>
</dbReference>
<evidence type="ECO:0000256" key="8">
    <source>
        <dbReference type="ARBA" id="ARBA00023125"/>
    </source>
</evidence>
<keyword evidence="8" id="KW-0238">DNA-binding</keyword>
<sequence length="505" mass="55484">MTDKVANHSTTKKDGDRPYKCPLCDKAFHRLEHQTRHIRTHTGERPHHCTFPGCSKKFSRSDELTRHLRIHTNPTVRKRRGQNKAQQQQHQQQASQPQMILPVGCEIIGQSLYQQAVPVYIIPQGAAIPIPANLGLQVPVNASGDQQQQFQQYQSHILLSSGQQRVIVQQQQPQQPQQQQTVTFSNPTSPSSTSGVSSNSNNSNNNKRFTSTPSLSAYFGGNNHPHSFDFTPPHSNISSRTNSSNSLRSMDSLGNNNSSSSTTLSSYTGSTSSKTQLNAMASLQRLTPIRSSSSSTSLPRLSSFLNTHNSTTSLSTMVTSDGHASKKSRPDSPTLAHTQQTQHLQQPSTPSALHSNDSTQRGMFTITSPHETPLSTPAQSPVLRPQQHASYFEPVSNNMAHQNSNIHNSFIHLPSIKSMITNITEFDEQLRLRNISNNPDERAKDILNKSMSHDNLSLMSNGLPSALHSPTSTSTAVSPVRPFSVKRGSGSGAEILTIESLMNKN</sequence>
<keyword evidence="6" id="KW-0862">Zinc</keyword>
<evidence type="ECO:0000256" key="4">
    <source>
        <dbReference type="ARBA" id="ARBA00022737"/>
    </source>
</evidence>
<gene>
    <name evidence="17" type="ORF">Amon01_000283700</name>
</gene>
<keyword evidence="7" id="KW-0805">Transcription regulation</keyword>
<comment type="caution">
    <text evidence="17">The sequence shown here is derived from an EMBL/GenBank/DDBJ whole genome shotgun (WGS) entry which is preliminary data.</text>
</comment>
<feature type="domain" description="C2H2-type" evidence="16">
    <location>
        <begin position="19"/>
        <end position="46"/>
    </location>
</feature>
<comment type="function">
    <text evidence="12">Involved in glucose repression of glucose metabolism genes.</text>
</comment>
<evidence type="ECO:0000256" key="2">
    <source>
        <dbReference type="ARBA" id="ARBA00022491"/>
    </source>
</evidence>
<keyword evidence="5 14" id="KW-0863">Zinc-finger</keyword>
<dbReference type="PROSITE" id="PS00028">
    <property type="entry name" value="ZINC_FINGER_C2H2_1"/>
    <property type="match status" value="2"/>
</dbReference>
<feature type="domain" description="C2H2-type" evidence="16">
    <location>
        <begin position="47"/>
        <end position="76"/>
    </location>
</feature>
<dbReference type="Pfam" id="PF00096">
    <property type="entry name" value="zf-C2H2"/>
    <property type="match status" value="2"/>
</dbReference>
<evidence type="ECO:0000256" key="15">
    <source>
        <dbReference type="SAM" id="MobiDB-lite"/>
    </source>
</evidence>
<evidence type="ECO:0000256" key="11">
    <source>
        <dbReference type="ARBA" id="ARBA00038023"/>
    </source>
</evidence>
<evidence type="ECO:0000256" key="10">
    <source>
        <dbReference type="ARBA" id="ARBA00023242"/>
    </source>
</evidence>
<keyword evidence="9" id="KW-0804">Transcription</keyword>
<keyword evidence="10" id="KW-0539">Nucleus</keyword>
<feature type="compositionally biased region" description="Low complexity" evidence="15">
    <location>
        <begin position="235"/>
        <end position="272"/>
    </location>
</feature>
<dbReference type="Proteomes" id="UP001165063">
    <property type="component" value="Unassembled WGS sequence"/>
</dbReference>
<dbReference type="PROSITE" id="PS50157">
    <property type="entry name" value="ZINC_FINGER_C2H2_2"/>
    <property type="match status" value="2"/>
</dbReference>
<evidence type="ECO:0000259" key="16">
    <source>
        <dbReference type="PROSITE" id="PS50157"/>
    </source>
</evidence>
<feature type="compositionally biased region" description="Low complexity" evidence="15">
    <location>
        <begin position="83"/>
        <end position="97"/>
    </location>
</feature>
<evidence type="ECO:0000256" key="5">
    <source>
        <dbReference type="ARBA" id="ARBA00022771"/>
    </source>
</evidence>
<feature type="compositionally biased region" description="Polar residues" evidence="15">
    <location>
        <begin position="352"/>
        <end position="379"/>
    </location>
</feature>
<dbReference type="FunFam" id="3.30.160.60:FF:000152">
    <property type="entry name" value="DNA-binding protein creA"/>
    <property type="match status" value="1"/>
</dbReference>
<keyword evidence="18" id="KW-1185">Reference proteome</keyword>
<dbReference type="PANTHER" id="PTHR47428:SF1">
    <property type="entry name" value="REGULATORY PROTEIN MIG1-RELATED"/>
    <property type="match status" value="1"/>
</dbReference>